<dbReference type="PROSITE" id="PS50104">
    <property type="entry name" value="TIR"/>
    <property type="match status" value="1"/>
</dbReference>
<dbReference type="PANTHER" id="PTHR11017:SF570">
    <property type="entry name" value="DISEASE RESISTANCE PROTEIN (TIR-NBS CLASS)-RELATED"/>
    <property type="match status" value="1"/>
</dbReference>
<dbReference type="SUPFAM" id="SSF52540">
    <property type="entry name" value="P-loop containing nucleoside triphosphate hydrolases"/>
    <property type="match status" value="1"/>
</dbReference>
<protein>
    <recommendedName>
        <fullName evidence="5">TIR domain-containing protein</fullName>
    </recommendedName>
</protein>
<keyword evidence="1" id="KW-0433">Leucine-rich repeat</keyword>
<dbReference type="FunFam" id="3.40.50.10140:FF:000007">
    <property type="entry name" value="Disease resistance protein (TIR-NBS-LRR class)"/>
    <property type="match status" value="1"/>
</dbReference>
<dbReference type="Pfam" id="PF00931">
    <property type="entry name" value="NB-ARC"/>
    <property type="match status" value="1"/>
</dbReference>
<evidence type="ECO:0000313" key="7">
    <source>
        <dbReference type="Proteomes" id="UP001497516"/>
    </source>
</evidence>
<evidence type="ECO:0000256" key="4">
    <source>
        <dbReference type="SAM" id="MobiDB-lite"/>
    </source>
</evidence>
<dbReference type="EMBL" id="OZ034815">
    <property type="protein sequence ID" value="CAL1372853.1"/>
    <property type="molecule type" value="Genomic_DNA"/>
</dbReference>
<dbReference type="GO" id="GO:0007165">
    <property type="term" value="P:signal transduction"/>
    <property type="evidence" value="ECO:0007669"/>
    <property type="project" value="InterPro"/>
</dbReference>
<feature type="region of interest" description="Disordered" evidence="4">
    <location>
        <begin position="1181"/>
        <end position="1203"/>
    </location>
</feature>
<dbReference type="GO" id="GO:0006952">
    <property type="term" value="P:defense response"/>
    <property type="evidence" value="ECO:0007669"/>
    <property type="project" value="InterPro"/>
</dbReference>
<dbReference type="PANTHER" id="PTHR11017">
    <property type="entry name" value="LEUCINE-RICH REPEAT-CONTAINING PROTEIN"/>
    <property type="match status" value="1"/>
</dbReference>
<dbReference type="Proteomes" id="UP001497516">
    <property type="component" value="Chromosome 2"/>
</dbReference>
<evidence type="ECO:0000256" key="2">
    <source>
        <dbReference type="ARBA" id="ARBA00022737"/>
    </source>
</evidence>
<dbReference type="InterPro" id="IPR044974">
    <property type="entry name" value="Disease_R_plants"/>
</dbReference>
<dbReference type="SUPFAM" id="SSF52058">
    <property type="entry name" value="L domain-like"/>
    <property type="match status" value="2"/>
</dbReference>
<keyword evidence="2" id="KW-0677">Repeat</keyword>
<dbReference type="SUPFAM" id="SSF52200">
    <property type="entry name" value="Toll/Interleukin receptor TIR domain"/>
    <property type="match status" value="1"/>
</dbReference>
<dbReference type="InterPro" id="IPR027417">
    <property type="entry name" value="P-loop_NTPase"/>
</dbReference>
<dbReference type="Pfam" id="PF23282">
    <property type="entry name" value="WHD_ROQ1"/>
    <property type="match status" value="1"/>
</dbReference>
<evidence type="ECO:0000256" key="3">
    <source>
        <dbReference type="ARBA" id="ARBA00023027"/>
    </source>
</evidence>
<dbReference type="Gene3D" id="1.10.8.430">
    <property type="entry name" value="Helical domain of apoptotic protease-activating factors"/>
    <property type="match status" value="1"/>
</dbReference>
<dbReference type="InterPro" id="IPR032675">
    <property type="entry name" value="LRR_dom_sf"/>
</dbReference>
<sequence length="1203" mass="134742">MEPDPSSSSSIQIPAGEYEVFLSFRGPDVRNTFADHLYNSLSRSKIRTFRDEEELRKGERISPSLVRAILESKIYIPILTKQYASSKWCPQELAQMVDCWKQEKGHLILPIFYFLDPRDARHQQGPYEEAFEQHAQKHSIRTVEEWKEALREVGQMKGWHVTESHGQGGVVEEVLSKVELHLRSVYTLVTDELVGIDAHVEEVMKLLNLGSSEGTVIVGIHGMGGIGKTTLSKAVYNKICKQFDRCCFLEDAREILAESDGAVCLQNKVISSILKDDCQVKNVSEGINVMKERVAKHRVLLVIDDIDDKFEFDRVLGKLGDFSLGSRFICTTRDKRVLDFLQGCKLYEPGEMSHDHSLRLFSKHAFGMEHPLEDAATLCEEFVKVAAGLPLALKVIGSLLFRRDRRFWEEKLIELQDIPSTENKVQERLKISYKELSRTEKQIFLDIACLFIGMDQEIPYYMWSGCDFHPESGINTLIFRSLLKIDEENGFWMHDHIRDLGRAIVIEEDIQRPYRRSRIWSSENGLNMLMSGEGNDRVEVLRIQLDHTDRQLTNKDFKELSGLRYLEVQHGRLKGDFSDILPNLSALQLYRCKSIPTDLNTKKLAVLHLEACYVTDDWRGWKKGMQAAHKLKVINLPSCFKLTRPPDLSPCKSLEVMNVEDCSKMEGELDITNFKNLKTLRLAGTKLSKLVPNSGDSSIGTLRRLREIDAAETQLQELPVEIDRLPSLEILNLIGIFTATQLRLKLPPRLPTSLKRLSLSSRDGVPNLIELKELESLKFLGSCNLRIPGEIWQLTKLKELTILQSPCDTLLTTTIHPATLPSSLTTLDVQDCGPLKSLPSLANLHKLTFLSLKDLEAPEILGVGELRALETLVISEARNLKNLDGLQNLLHLTCFRAQTCAALERLPNVASLTKLGLLIIGGCPVLAEIPGLEFLTESLYFLKITECPKLQDVVDRIPFMSALEFLIFEEQHCLMERFPDVSRLGDLMSLAIHGCRKLTEVAGLGSLSGSLISLTLEGCTWMRKLPDGLSGLRSLQNLHISSCVLLIDATGIERLESLRYLTMSDCFSIRELPDLSGLASLAELVLKGCVELREVKGIEGLESLRKLLVTGCRSLQEVGDLSGLKNLSEFDATGCELLSPRDGNGVEAGKGAMVKRLVGSAARYGMLQLTRFVGISGGGPGGGSSSRLLPTEDPGHKRALGRI</sequence>
<keyword evidence="7" id="KW-1185">Reference proteome</keyword>
<accession>A0AAV2DI34</accession>
<evidence type="ECO:0000313" key="6">
    <source>
        <dbReference type="EMBL" id="CAL1372853.1"/>
    </source>
</evidence>
<dbReference type="SMART" id="SM00255">
    <property type="entry name" value="TIR"/>
    <property type="match status" value="1"/>
</dbReference>
<evidence type="ECO:0000256" key="1">
    <source>
        <dbReference type="ARBA" id="ARBA00022614"/>
    </source>
</evidence>
<dbReference type="Pfam" id="PF01582">
    <property type="entry name" value="TIR"/>
    <property type="match status" value="1"/>
</dbReference>
<dbReference type="Gene3D" id="3.40.50.300">
    <property type="entry name" value="P-loop containing nucleotide triphosphate hydrolases"/>
    <property type="match status" value="1"/>
</dbReference>
<dbReference type="Gene3D" id="3.40.50.10140">
    <property type="entry name" value="Toll/interleukin-1 receptor homology (TIR) domain"/>
    <property type="match status" value="1"/>
</dbReference>
<dbReference type="GO" id="GO:0043531">
    <property type="term" value="F:ADP binding"/>
    <property type="evidence" value="ECO:0007669"/>
    <property type="project" value="InterPro"/>
</dbReference>
<dbReference type="InterPro" id="IPR000157">
    <property type="entry name" value="TIR_dom"/>
</dbReference>
<dbReference type="PRINTS" id="PR00364">
    <property type="entry name" value="DISEASERSIST"/>
</dbReference>
<name>A0AAV2DI34_9ROSI</name>
<proteinExistence type="predicted"/>
<dbReference type="AlphaFoldDB" id="A0AAV2DI34"/>
<evidence type="ECO:0000259" key="5">
    <source>
        <dbReference type="PROSITE" id="PS50104"/>
    </source>
</evidence>
<gene>
    <name evidence="6" type="ORF">LTRI10_LOCUS14824</name>
</gene>
<keyword evidence="3" id="KW-0520">NAD</keyword>
<dbReference type="InterPro" id="IPR058192">
    <property type="entry name" value="WHD_ROQ1-like"/>
</dbReference>
<dbReference type="InterPro" id="IPR002182">
    <property type="entry name" value="NB-ARC"/>
</dbReference>
<feature type="domain" description="TIR" evidence="5">
    <location>
        <begin position="16"/>
        <end position="178"/>
    </location>
</feature>
<dbReference type="InterPro" id="IPR042197">
    <property type="entry name" value="Apaf_helical"/>
</dbReference>
<organism evidence="6 7">
    <name type="scientific">Linum trigynum</name>
    <dbReference type="NCBI Taxonomy" id="586398"/>
    <lineage>
        <taxon>Eukaryota</taxon>
        <taxon>Viridiplantae</taxon>
        <taxon>Streptophyta</taxon>
        <taxon>Embryophyta</taxon>
        <taxon>Tracheophyta</taxon>
        <taxon>Spermatophyta</taxon>
        <taxon>Magnoliopsida</taxon>
        <taxon>eudicotyledons</taxon>
        <taxon>Gunneridae</taxon>
        <taxon>Pentapetalae</taxon>
        <taxon>rosids</taxon>
        <taxon>fabids</taxon>
        <taxon>Malpighiales</taxon>
        <taxon>Linaceae</taxon>
        <taxon>Linum</taxon>
    </lineage>
</organism>
<dbReference type="InterPro" id="IPR035897">
    <property type="entry name" value="Toll_tir_struct_dom_sf"/>
</dbReference>
<reference evidence="6 7" key="1">
    <citation type="submission" date="2024-04" db="EMBL/GenBank/DDBJ databases">
        <authorList>
            <person name="Fracassetti M."/>
        </authorList>
    </citation>
    <scope>NUCLEOTIDE SEQUENCE [LARGE SCALE GENOMIC DNA]</scope>
</reference>
<dbReference type="Gene3D" id="3.80.10.10">
    <property type="entry name" value="Ribonuclease Inhibitor"/>
    <property type="match status" value="3"/>
</dbReference>